<dbReference type="GO" id="GO:0005886">
    <property type="term" value="C:plasma membrane"/>
    <property type="evidence" value="ECO:0007669"/>
    <property type="project" value="InterPro"/>
</dbReference>
<name>A0A1H9U9I4_9RHOB</name>
<evidence type="ECO:0000256" key="6">
    <source>
        <dbReference type="SAM" id="SignalP"/>
    </source>
</evidence>
<dbReference type="InterPro" id="IPR007452">
    <property type="entry name" value="TamB_C"/>
</dbReference>
<dbReference type="PANTHER" id="PTHR36985:SF1">
    <property type="entry name" value="TRANSLOCATION AND ASSEMBLY MODULE SUBUNIT TAMB"/>
    <property type="match status" value="1"/>
</dbReference>
<keyword evidence="3" id="KW-1133">Transmembrane helix</keyword>
<sequence>MRHLLALTLCLFAAVPALAQEDEDDGGGFLERQLERLLSSDDRDVTIRGFQGALSSRATLETMTISDADGVWLTLENAALDWNRSALLRGRLEVEELSAERLSVQRPPLPAEPQMNLPTPEAQPFSLPDLPVSVNIGQLAIDRVELGEPLFGESAVVSLEGQVQLADGDGSADIQVDRIDGEDGSLSLDAGFQSSDSVLNVDLAVQEGPGGILATLMNIPDQPAVSATVQGSGPLSDFTAEIDVDTAGEDRLAGTVELASEGSGEDLVRSFDVDLGGDVAAMVAPEYRPFFGPDIQLQAQGQTFADGRVSVDQLALSAQALALDGSVLIGPDGLPREIALEGEIASPEGDRVVLPFGGGETSVQRVGLDVGYDAAEGEDWTGEIVVEALQQPGVEIATLRLDGTGQIVVEGTQSVTADLDFGAQGLSLNDAGLQAALGEDVTGTARIAWEAGAPVDLEDLQIGGRAFALTGSGQVDATGDAPTASLQAQLDADDLQRFSQLAGRDLGGAGQVSLDATIGLTDASFNVAVDGQTTDLSVAIPQADALLSGETDLTLRAERDGEGTRVSELFLGNDKINLTGSADLRSEDSTAQAELSLPDASVVDERLEGGLNVAFTAEQPGADWEFDLTGEGLMTDLRASGTLDLPEPPEDATDAPPEGVPQVSADLSFSARDLEQFALLTGLPLDGSIEAEATASGLTDASIFDVQLDGTLQSVEVGIEQVDALLQGETELGLDAAREGANSVIQLSRLQIVNPQITVNGQGQYSDGESRVTGTLRLEELSEIVEGLSGPVTADVVAQQIAEGWQVSVDAEAAEAVLEAMADVTELDSGTPLIEGTARLDAADLSNFAAIANRPLAGAADLRVEGRARSDASTFEVTVNGTTRDVETGIPQADGLLGGTTELSAEASRSSPNAAIELPRLELSNPQLTLAAEGRYGAGQSVLDAELSLSDLADVDPGLSGPAEATVAAQEIENGWSVEVNADADDAVLDAVAEITDLADTPLVDGELTLAVDGLSRFSGLAGRQLGGSLRVDATGQARADASAFDVEANVDGQNLSVGIPDVDRLLGSSTQVVVDASKQAPNAPIQLETARIQTPTLRVTADGQVVDGQSRVNFDARLADIAPYAAGISGPVTANGTAAQTSSGYSLDIDATGPGGTSAAVSGTVSNDFGQLDLDVTGQAPLGLANRFIEPRSVAGTLNFNIAVDGPPGLDAVSGRVTTTNARFVAPSLALVLDSVNLSADISNGTAQLQGNATKQEGGTITVSGPIQLSGGFDAALDIVADSLVVEDPSLYRTSVSGELGIDGPLTGGASIAGTLQLGETELRIPSTGLGATGPIPEDITHLNEPADVRATRRRAGLIDEDGDGGSGGGGGGVAYPLDITISAPNRIFIRGRGLDAELGGELTIEGTTANVIPAGQFDLIRGRLDILGQRLDLVEGSVTLQGDFSPVVRLVAETDADDTVVRIVVEGTATSPEIGFTSSPELPEEEVLSRLLFGRSISNISPLQAAQLASAVATLAGRGGGGVINNLRNSFGLDDLDITTTDEGNAAVRAGTYISENVYTDVTVDSEGEAEVNLNLDVSESVTVTGSAKNDGETSLGVFFERDY</sequence>
<protein>
    <submittedName>
        <fullName evidence="8">Autotransporter secretion inner membrane protein TamB</fullName>
    </submittedName>
</protein>
<dbReference type="PANTHER" id="PTHR36985">
    <property type="entry name" value="TRANSLOCATION AND ASSEMBLY MODULE SUBUNIT TAMB"/>
    <property type="match status" value="1"/>
</dbReference>
<keyword evidence="2" id="KW-0812">Transmembrane</keyword>
<gene>
    <name evidence="8" type="ORF">SAMN04490244_105117</name>
</gene>
<evidence type="ECO:0000313" key="8">
    <source>
        <dbReference type="EMBL" id="SES05921.1"/>
    </source>
</evidence>
<dbReference type="Proteomes" id="UP000198885">
    <property type="component" value="Unassembled WGS sequence"/>
</dbReference>
<keyword evidence="6" id="KW-0732">Signal</keyword>
<accession>A0A1H9U9I4</accession>
<evidence type="ECO:0000256" key="3">
    <source>
        <dbReference type="ARBA" id="ARBA00022989"/>
    </source>
</evidence>
<feature type="domain" description="Translocation and assembly module TamB C-terminal" evidence="7">
    <location>
        <begin position="1256"/>
        <end position="1606"/>
    </location>
</feature>
<reference evidence="8 9" key="1">
    <citation type="submission" date="2016-10" db="EMBL/GenBank/DDBJ databases">
        <authorList>
            <person name="de Groot N.N."/>
        </authorList>
    </citation>
    <scope>NUCLEOTIDE SEQUENCE [LARGE SCALE GENOMIC DNA]</scope>
    <source>
        <strain evidence="8 9">DSM 23042</strain>
    </source>
</reference>
<evidence type="ECO:0000256" key="2">
    <source>
        <dbReference type="ARBA" id="ARBA00022692"/>
    </source>
</evidence>
<evidence type="ECO:0000256" key="5">
    <source>
        <dbReference type="SAM" id="MobiDB-lite"/>
    </source>
</evidence>
<feature type="chain" id="PRO_5011469094" evidence="6">
    <location>
        <begin position="20"/>
        <end position="1606"/>
    </location>
</feature>
<proteinExistence type="predicted"/>
<feature type="region of interest" description="Disordered" evidence="5">
    <location>
        <begin position="640"/>
        <end position="659"/>
    </location>
</feature>
<dbReference type="GO" id="GO:0009306">
    <property type="term" value="P:protein secretion"/>
    <property type="evidence" value="ECO:0007669"/>
    <property type="project" value="InterPro"/>
</dbReference>
<comment type="subcellular location">
    <subcellularLocation>
        <location evidence="1">Membrane</location>
        <topology evidence="1">Single-pass membrane protein</topology>
    </subcellularLocation>
</comment>
<evidence type="ECO:0000313" key="9">
    <source>
        <dbReference type="Proteomes" id="UP000198885"/>
    </source>
</evidence>
<organism evidence="8 9">
    <name type="scientific">Tranquillimonas rosea</name>
    <dbReference type="NCBI Taxonomy" id="641238"/>
    <lineage>
        <taxon>Bacteria</taxon>
        <taxon>Pseudomonadati</taxon>
        <taxon>Pseudomonadota</taxon>
        <taxon>Alphaproteobacteria</taxon>
        <taxon>Rhodobacterales</taxon>
        <taxon>Roseobacteraceae</taxon>
        <taxon>Tranquillimonas</taxon>
    </lineage>
</organism>
<dbReference type="Pfam" id="PF04357">
    <property type="entry name" value="TamB"/>
    <property type="match status" value="1"/>
</dbReference>
<dbReference type="RefSeq" id="WP_092692865.1">
    <property type="nucleotide sequence ID" value="NZ_FOGU01000005.1"/>
</dbReference>
<dbReference type="STRING" id="641238.SAMN04490244_105117"/>
<evidence type="ECO:0000259" key="7">
    <source>
        <dbReference type="Pfam" id="PF04357"/>
    </source>
</evidence>
<dbReference type="EMBL" id="FOGU01000005">
    <property type="protein sequence ID" value="SES05921.1"/>
    <property type="molecule type" value="Genomic_DNA"/>
</dbReference>
<keyword evidence="4" id="KW-0472">Membrane</keyword>
<evidence type="ECO:0000256" key="4">
    <source>
        <dbReference type="ARBA" id="ARBA00023136"/>
    </source>
</evidence>
<feature type="signal peptide" evidence="6">
    <location>
        <begin position="1"/>
        <end position="19"/>
    </location>
</feature>
<dbReference type="OrthoDB" id="7784409at2"/>
<evidence type="ECO:0000256" key="1">
    <source>
        <dbReference type="ARBA" id="ARBA00004167"/>
    </source>
</evidence>
<keyword evidence="9" id="KW-1185">Reference proteome</keyword>